<evidence type="ECO:0000313" key="1">
    <source>
        <dbReference type="EMBL" id="MDV6266610.1"/>
    </source>
</evidence>
<comment type="caution">
    <text evidence="1">The sequence shown here is derived from an EMBL/GenBank/DDBJ whole genome shotgun (WGS) entry which is preliminary data.</text>
</comment>
<name>A0ABU4BQY4_RHOGO</name>
<gene>
    <name evidence="1" type="ORF">R3Q16_08340</name>
</gene>
<proteinExistence type="predicted"/>
<reference evidence="1 2" key="1">
    <citation type="submission" date="2023-10" db="EMBL/GenBank/DDBJ databases">
        <title>Development of a sustainable strategy for remediation of hydrocarbon-contaminated territories based on the waste exchange concept.</title>
        <authorList>
            <person name="Krivoruchko A."/>
        </authorList>
    </citation>
    <scope>NUCLEOTIDE SEQUENCE [LARGE SCALE GENOMIC DNA]</scope>
    <source>
        <strain evidence="1 2">IEGM 1203</strain>
    </source>
</reference>
<dbReference type="EMBL" id="JAWLKB010000003">
    <property type="protein sequence ID" value="MDV6266610.1"/>
    <property type="molecule type" value="Genomic_DNA"/>
</dbReference>
<organism evidence="1 2">
    <name type="scientific">Rhodococcus globerulus</name>
    <dbReference type="NCBI Taxonomy" id="33008"/>
    <lineage>
        <taxon>Bacteria</taxon>
        <taxon>Bacillati</taxon>
        <taxon>Actinomycetota</taxon>
        <taxon>Actinomycetes</taxon>
        <taxon>Mycobacteriales</taxon>
        <taxon>Nocardiaceae</taxon>
        <taxon>Rhodococcus</taxon>
    </lineage>
</organism>
<protein>
    <submittedName>
        <fullName evidence="1">Gas vesicle protein GvpG</fullName>
    </submittedName>
</protein>
<accession>A0ABU4BQY4</accession>
<dbReference type="Pfam" id="PF05120">
    <property type="entry name" value="GvpG"/>
    <property type="match status" value="1"/>
</dbReference>
<keyword evidence="2" id="KW-1185">Reference proteome</keyword>
<dbReference type="Proteomes" id="UP001185927">
    <property type="component" value="Unassembled WGS sequence"/>
</dbReference>
<dbReference type="RefSeq" id="WP_317541019.1">
    <property type="nucleotide sequence ID" value="NZ_JAWLKB010000003.1"/>
</dbReference>
<evidence type="ECO:0000313" key="2">
    <source>
        <dbReference type="Proteomes" id="UP001185927"/>
    </source>
</evidence>
<dbReference type="InterPro" id="IPR007804">
    <property type="entry name" value="GvpG"/>
</dbReference>
<sequence>MGLLSFIVTLPLAPVRGVISLAELIQQQVEDELHDPASARRALEELEEARAAGEITAEEEQQAQQVILDDMAATRQTITQEEE</sequence>